<keyword evidence="10" id="KW-1185">Reference proteome</keyword>
<evidence type="ECO:0000256" key="7">
    <source>
        <dbReference type="SAM" id="SignalP"/>
    </source>
</evidence>
<feature type="transmembrane region" description="Helical" evidence="6">
    <location>
        <begin position="58"/>
        <end position="77"/>
    </location>
</feature>
<organism evidence="9 10">
    <name type="scientific">Microbispora corallina</name>
    <dbReference type="NCBI Taxonomy" id="83302"/>
    <lineage>
        <taxon>Bacteria</taxon>
        <taxon>Bacillati</taxon>
        <taxon>Actinomycetota</taxon>
        <taxon>Actinomycetes</taxon>
        <taxon>Streptosporangiales</taxon>
        <taxon>Streptosporangiaceae</taxon>
        <taxon>Microbispora</taxon>
    </lineage>
</organism>
<evidence type="ECO:0000313" key="10">
    <source>
        <dbReference type="Proteomes" id="UP000603904"/>
    </source>
</evidence>
<feature type="region of interest" description="Disordered" evidence="5">
    <location>
        <begin position="135"/>
        <end position="180"/>
    </location>
</feature>
<keyword evidence="2 6" id="KW-0812">Transmembrane</keyword>
<evidence type="ECO:0000313" key="9">
    <source>
        <dbReference type="EMBL" id="GIH40341.1"/>
    </source>
</evidence>
<feature type="transmembrane region" description="Helical" evidence="6">
    <location>
        <begin position="214"/>
        <end position="233"/>
    </location>
</feature>
<keyword evidence="7" id="KW-0732">Signal</keyword>
<proteinExistence type="predicted"/>
<evidence type="ECO:0000256" key="1">
    <source>
        <dbReference type="ARBA" id="ARBA00004141"/>
    </source>
</evidence>
<comment type="subcellular location">
    <subcellularLocation>
        <location evidence="1">Membrane</location>
        <topology evidence="1">Multi-pass membrane protein</topology>
    </subcellularLocation>
</comment>
<evidence type="ECO:0000256" key="3">
    <source>
        <dbReference type="ARBA" id="ARBA00022989"/>
    </source>
</evidence>
<dbReference type="RefSeq" id="WP_204057760.1">
    <property type="nucleotide sequence ID" value="NZ_BAAAGP010000008.1"/>
</dbReference>
<evidence type="ECO:0000256" key="5">
    <source>
        <dbReference type="SAM" id="MobiDB-lite"/>
    </source>
</evidence>
<evidence type="ECO:0000256" key="2">
    <source>
        <dbReference type="ARBA" id="ARBA00022692"/>
    </source>
</evidence>
<dbReference type="Proteomes" id="UP000603904">
    <property type="component" value="Unassembled WGS sequence"/>
</dbReference>
<feature type="transmembrane region" description="Helical" evidence="6">
    <location>
        <begin position="240"/>
        <end position="258"/>
    </location>
</feature>
<sequence>MTTRPFPWTTTAVLAVTAVPSLAQIAAPALTGALERDPDLIRAGEWWRPVTSLLVQDGGLAGTAFNLATLLVVGVLAERALGPGRWLALYLVGAAAGQAAGLVFGTVGAGNSIAVCGLAGGCAAALLGRAGDLRSPGAAPAQTAPPQTESQTAHSGTASAPAAPSQAAHSGTALPPSKAAPSPLKALVRETGPGTAAAVAAWYALIMISTAAEGVAAIVVGAVTATAGAHLVLRRDRLPRWAPALAVLAAGAVLSALANLHGPALLGGLAAGAVLALTAPALPRATRTAGRRRPV</sequence>
<gene>
    <name evidence="9" type="ORF">Mco01_33410</name>
</gene>
<reference evidence="9 10" key="1">
    <citation type="submission" date="2021-01" db="EMBL/GenBank/DDBJ databases">
        <title>Whole genome shotgun sequence of Microbispora corallina NBRC 16416.</title>
        <authorList>
            <person name="Komaki H."/>
            <person name="Tamura T."/>
        </authorList>
    </citation>
    <scope>NUCLEOTIDE SEQUENCE [LARGE SCALE GENOMIC DNA]</scope>
    <source>
        <strain evidence="9 10">NBRC 16416</strain>
    </source>
</reference>
<feature type="chain" id="PRO_5045045887" description="Peptidase S54 rhomboid domain-containing protein" evidence="7">
    <location>
        <begin position="24"/>
        <end position="295"/>
    </location>
</feature>
<feature type="signal peptide" evidence="7">
    <location>
        <begin position="1"/>
        <end position="23"/>
    </location>
</feature>
<dbReference type="Pfam" id="PF01694">
    <property type="entry name" value="Rhomboid"/>
    <property type="match status" value="1"/>
</dbReference>
<feature type="transmembrane region" description="Helical" evidence="6">
    <location>
        <begin position="264"/>
        <end position="283"/>
    </location>
</feature>
<dbReference type="InterPro" id="IPR022764">
    <property type="entry name" value="Peptidase_S54_rhomboid_dom"/>
</dbReference>
<accession>A0ABQ4FZY3</accession>
<keyword evidence="4 6" id="KW-0472">Membrane</keyword>
<protein>
    <recommendedName>
        <fullName evidence="8">Peptidase S54 rhomboid domain-containing protein</fullName>
    </recommendedName>
</protein>
<keyword evidence="3 6" id="KW-1133">Transmembrane helix</keyword>
<name>A0ABQ4FZY3_9ACTN</name>
<feature type="domain" description="Peptidase S54 rhomboid" evidence="8">
    <location>
        <begin position="44"/>
        <end position="127"/>
    </location>
</feature>
<comment type="caution">
    <text evidence="9">The sequence shown here is derived from an EMBL/GenBank/DDBJ whole genome shotgun (WGS) entry which is preliminary data.</text>
</comment>
<dbReference type="Gene3D" id="1.20.1540.10">
    <property type="entry name" value="Rhomboid-like"/>
    <property type="match status" value="1"/>
</dbReference>
<dbReference type="SUPFAM" id="SSF144091">
    <property type="entry name" value="Rhomboid-like"/>
    <property type="match status" value="1"/>
</dbReference>
<dbReference type="InterPro" id="IPR035952">
    <property type="entry name" value="Rhomboid-like_sf"/>
</dbReference>
<dbReference type="EMBL" id="BOOC01000013">
    <property type="protein sequence ID" value="GIH40341.1"/>
    <property type="molecule type" value="Genomic_DNA"/>
</dbReference>
<evidence type="ECO:0000256" key="6">
    <source>
        <dbReference type="SAM" id="Phobius"/>
    </source>
</evidence>
<evidence type="ECO:0000259" key="8">
    <source>
        <dbReference type="Pfam" id="PF01694"/>
    </source>
</evidence>
<feature type="transmembrane region" description="Helical" evidence="6">
    <location>
        <begin position="86"/>
        <end position="104"/>
    </location>
</feature>
<evidence type="ECO:0000256" key="4">
    <source>
        <dbReference type="ARBA" id="ARBA00023136"/>
    </source>
</evidence>